<dbReference type="Pfam" id="PF25873">
    <property type="entry name" value="WHD_MalT"/>
    <property type="match status" value="1"/>
</dbReference>
<dbReference type="Gene3D" id="1.25.40.10">
    <property type="entry name" value="Tetratricopeptide repeat domain"/>
    <property type="match status" value="2"/>
</dbReference>
<dbReference type="RefSeq" id="WP_270158645.1">
    <property type="nucleotide sequence ID" value="NZ_JAPNNL010000175.1"/>
</dbReference>
<dbReference type="SUPFAM" id="SSF48452">
    <property type="entry name" value="TPR-like"/>
    <property type="match status" value="2"/>
</dbReference>
<reference evidence="2" key="1">
    <citation type="submission" date="2022-11" db="EMBL/GenBank/DDBJ databases">
        <title>Nonomuraea corallina sp. nov., a new species of the genus Nonomuraea isolated from sea side sediment in Thai sea.</title>
        <authorList>
            <person name="Ngamcharungchit C."/>
            <person name="Matsumoto A."/>
            <person name="Suriyachadkun C."/>
            <person name="Panbangred W."/>
            <person name="Inahashi Y."/>
            <person name="Intra B."/>
        </authorList>
    </citation>
    <scope>NUCLEOTIDE SEQUENCE</scope>
    <source>
        <strain evidence="2">MCN248</strain>
    </source>
</reference>
<dbReference type="InterPro" id="IPR059106">
    <property type="entry name" value="WHD_MalT"/>
</dbReference>
<feature type="domain" description="Bacterial transcriptional activator" evidence="1">
    <location>
        <begin position="858"/>
        <end position="996"/>
    </location>
</feature>
<proteinExistence type="predicted"/>
<organism evidence="2 3">
    <name type="scientific">Nonomuraea corallina</name>
    <dbReference type="NCBI Taxonomy" id="2989783"/>
    <lineage>
        <taxon>Bacteria</taxon>
        <taxon>Bacillati</taxon>
        <taxon>Actinomycetota</taxon>
        <taxon>Actinomycetes</taxon>
        <taxon>Streptosporangiales</taxon>
        <taxon>Streptosporangiaceae</taxon>
        <taxon>Nonomuraea</taxon>
    </lineage>
</organism>
<comment type="caution">
    <text evidence="2">The sequence shown here is derived from an EMBL/GenBank/DDBJ whole genome shotgun (WGS) entry which is preliminary data.</text>
</comment>
<dbReference type="InterPro" id="IPR036388">
    <property type="entry name" value="WH-like_DNA-bd_sf"/>
</dbReference>
<dbReference type="InterPro" id="IPR027417">
    <property type="entry name" value="P-loop_NTPase"/>
</dbReference>
<feature type="non-terminal residue" evidence="2">
    <location>
        <position position="998"/>
    </location>
</feature>
<name>A0ABT4SKV2_9ACTN</name>
<evidence type="ECO:0000313" key="2">
    <source>
        <dbReference type="EMBL" id="MDA0637744.1"/>
    </source>
</evidence>
<dbReference type="EMBL" id="JAPNNL010000175">
    <property type="protein sequence ID" value="MDA0637744.1"/>
    <property type="molecule type" value="Genomic_DNA"/>
</dbReference>
<dbReference type="Proteomes" id="UP001144036">
    <property type="component" value="Unassembled WGS sequence"/>
</dbReference>
<accession>A0ABT4SKV2</accession>
<dbReference type="InterPro" id="IPR051677">
    <property type="entry name" value="AfsR-DnrI-RedD_regulator"/>
</dbReference>
<evidence type="ECO:0000259" key="1">
    <source>
        <dbReference type="SMART" id="SM01043"/>
    </source>
</evidence>
<keyword evidence="3" id="KW-1185">Reference proteome</keyword>
<dbReference type="InterPro" id="IPR011990">
    <property type="entry name" value="TPR-like_helical_dom_sf"/>
</dbReference>
<evidence type="ECO:0000313" key="3">
    <source>
        <dbReference type="Proteomes" id="UP001144036"/>
    </source>
</evidence>
<dbReference type="Gene3D" id="3.40.50.300">
    <property type="entry name" value="P-loop containing nucleotide triphosphate hydrolases"/>
    <property type="match status" value="1"/>
</dbReference>
<dbReference type="Gene3D" id="1.10.10.10">
    <property type="entry name" value="Winged helix-like DNA-binding domain superfamily/Winged helix DNA-binding domain"/>
    <property type="match status" value="1"/>
</dbReference>
<dbReference type="InterPro" id="IPR005158">
    <property type="entry name" value="BTAD"/>
</dbReference>
<dbReference type="SUPFAM" id="SSF52540">
    <property type="entry name" value="P-loop containing nucleoside triphosphate hydrolases"/>
    <property type="match status" value="1"/>
</dbReference>
<gene>
    <name evidence="2" type="ORF">OUY22_30415</name>
</gene>
<sequence>MILSHKVLPPGLPRGTIARDRLDEHFSALLEVHETIVIFAAAGSGKTVQTRMFAARFGWPLAWLTLDAGDRSPSRLMIYLAKALAEVNPEAPRTVETALEEGFPAEEVAAMLAESVHDTSLLLVLDDCEWLVAADEALAALGVFLDYLPPNVRTIIMSREDLGGPIGRMMLQGRIARVSGEDLALNMDEARTLLAAHGQGGRDPAPLMEVTKGWIAAVAFDIIPGLQPGNGPDALAGFVSREILARLPAEEQDFLLRTSIPAGVTARAAVALCGDRGYRLWQSLGSRHLPATKVDRALVYHPRFRQYLREQLQARLPSELPGLQSRYARLLQESGMHEDAVETYLEAGELDKAADVAEQAVAALSARADWVVLLRWLEAFGPTAVESRPVLLGAALRALYGVRRIPEAQALILRLHQEGRLSEVAKADPGAVAFVGYAMQWRPAEALELIRNYEGDYRAEAVRYELEAVAGREPVAPPPGRDWVDSERVYSWGLLVQGRLDQLLRMLPDEGNWPPRSFFRTPHPLLALVWRGELTLARELLDEVPEAIKFGAHTDLWFFHEAWLLWAEGQVEKALAAAEAAVDHSRRTLFGWEPCFEVVVGVLQLALGRVDDARMTLADAISRSAASGNRCYAEWGQTFQGLAYLRIDRPEDAARVLRGATEAMRASGRTLMLPFAATYLAEAEARLGRTEAASAAVELAYQTASAIGCLFMLKNALNDVPGVLRRQIENDAGGTQWRQLVGHQPQEARRRQPAAPSERVIVVDVHTHGPVVDLIVDGVPRCSRRTKVLELAAYLALHPEGVERHRLQERLFPDADPRRGGNYFRQVVHKLRQATGVNLSRTAHGHVRWADGLYVDSTDLRFERMIGDACRLSGEERLDRIESTLELVEGPYLPESELEWAEERRHELEVMIVNAAVDAAEVAFSLGHVERAKHLASLAINRDPFCESAYCVRMRVEGALGSPHAVLAEFQRLTTALAELGVEPTPATRHLVRELRGT</sequence>
<protein>
    <submittedName>
        <fullName evidence="2">BTAD domain-containing putative transcriptional regulator</fullName>
    </submittedName>
</protein>
<dbReference type="Pfam" id="PF03704">
    <property type="entry name" value="BTAD"/>
    <property type="match status" value="1"/>
</dbReference>
<dbReference type="SMART" id="SM01043">
    <property type="entry name" value="BTAD"/>
    <property type="match status" value="1"/>
</dbReference>
<dbReference type="PANTHER" id="PTHR35807">
    <property type="entry name" value="TRANSCRIPTIONAL REGULATOR REDD-RELATED"/>
    <property type="match status" value="1"/>
</dbReference>